<evidence type="ECO:0000313" key="11">
    <source>
        <dbReference type="Proteomes" id="UP001189429"/>
    </source>
</evidence>
<proteinExistence type="predicted"/>
<evidence type="ECO:0000256" key="4">
    <source>
        <dbReference type="ARBA" id="ARBA00022989"/>
    </source>
</evidence>
<evidence type="ECO:0000256" key="7">
    <source>
        <dbReference type="SAM" id="MobiDB-lite"/>
    </source>
</evidence>
<comment type="subcellular location">
    <subcellularLocation>
        <location evidence="1">Endomembrane system</location>
        <topology evidence="1">Multi-pass membrane protein</topology>
    </subcellularLocation>
</comment>
<sequence length="489" mass="52517">MAHRSASECSHDDGVGPRYTSENRAFRDFSSASQASIPPSVAWGVNRSYRRNSQRPSQDQISDPGSRKSKAPVSYVKRNMAGMQSILIHPFSILLVAFPLGILSACLDWGPNATFWLNFCALIPLAKILGDATEELDACLHNEVVSGLLNATFGNAVEVIMTVQTLRAGLTSLVKETLLGSVLSNMLLVLGMSFLFGGIVEMGDGVKAKVSLTENAAEPLLGRADSYFKLVTEKQQVFVSNSAMVSVTMLLVSCLSFTLPTIFIGQALTEREEVVQISLVSAGVVMLSYVAYLWFQLYTHKRMLQAADGDADSQGEEENEEEEDGLTFGFSLGLLAGTAVLVAVSSQLLVDVIEPVVDHAGISEAFIGIILLPIVGNACEHAAAVRFAVKNRPGLSVSIAVGSSVQIALFVVPLSVVMGWFLCPPGVDMTLNFGIMHVSVLIISVLVVLSIVVDGSATWLEGYMLCSAYVLIAVMYWHVKDSQLLGTEL</sequence>
<keyword evidence="2" id="KW-0813">Transport</keyword>
<evidence type="ECO:0000256" key="2">
    <source>
        <dbReference type="ARBA" id="ARBA00022448"/>
    </source>
</evidence>
<keyword evidence="4 8" id="KW-1133">Transmembrane helix</keyword>
<reference evidence="10" key="1">
    <citation type="submission" date="2023-10" db="EMBL/GenBank/DDBJ databases">
        <authorList>
            <person name="Chen Y."/>
            <person name="Shah S."/>
            <person name="Dougan E. K."/>
            <person name="Thang M."/>
            <person name="Chan C."/>
        </authorList>
    </citation>
    <scope>NUCLEOTIDE SEQUENCE [LARGE SCALE GENOMIC DNA]</scope>
</reference>
<dbReference type="PANTHER" id="PTHR31503">
    <property type="entry name" value="VACUOLAR CALCIUM ION TRANSPORTER"/>
    <property type="match status" value="1"/>
</dbReference>
<feature type="compositionally biased region" description="Polar residues" evidence="7">
    <location>
        <begin position="54"/>
        <end position="63"/>
    </location>
</feature>
<dbReference type="Pfam" id="PF01699">
    <property type="entry name" value="Na_Ca_ex"/>
    <property type="match status" value="2"/>
</dbReference>
<evidence type="ECO:0000256" key="3">
    <source>
        <dbReference type="ARBA" id="ARBA00022692"/>
    </source>
</evidence>
<feature type="region of interest" description="Disordered" evidence="7">
    <location>
        <begin position="50"/>
        <end position="71"/>
    </location>
</feature>
<keyword evidence="11" id="KW-1185">Reference proteome</keyword>
<keyword evidence="3 8" id="KW-0812">Transmembrane</keyword>
<dbReference type="Proteomes" id="UP001189429">
    <property type="component" value="Unassembled WGS sequence"/>
</dbReference>
<evidence type="ECO:0000259" key="9">
    <source>
        <dbReference type="Pfam" id="PF01699"/>
    </source>
</evidence>
<feature type="transmembrane region" description="Helical" evidence="8">
    <location>
        <begin position="86"/>
        <end position="107"/>
    </location>
</feature>
<dbReference type="PANTHER" id="PTHR31503:SF22">
    <property type="entry name" value="VACUOLAR CALCIUM ION TRANSPORTER"/>
    <property type="match status" value="1"/>
</dbReference>
<accession>A0ABN9VQS3</accession>
<feature type="transmembrane region" description="Helical" evidence="8">
    <location>
        <begin position="460"/>
        <end position="479"/>
    </location>
</feature>
<evidence type="ECO:0000256" key="6">
    <source>
        <dbReference type="ARBA" id="ARBA00023136"/>
    </source>
</evidence>
<keyword evidence="6 8" id="KW-0472">Membrane</keyword>
<feature type="transmembrane region" description="Helical" evidence="8">
    <location>
        <begin position="243"/>
        <end position="268"/>
    </location>
</feature>
<name>A0ABN9VQS3_9DINO</name>
<feature type="transmembrane region" description="Helical" evidence="8">
    <location>
        <begin position="434"/>
        <end position="453"/>
    </location>
</feature>
<feature type="transmembrane region" description="Helical" evidence="8">
    <location>
        <begin position="397"/>
        <end position="422"/>
    </location>
</feature>
<protein>
    <recommendedName>
        <fullName evidence="9">Sodium/calcium exchanger membrane region domain-containing protein</fullName>
    </recommendedName>
</protein>
<evidence type="ECO:0000256" key="1">
    <source>
        <dbReference type="ARBA" id="ARBA00004127"/>
    </source>
</evidence>
<dbReference type="EMBL" id="CAUYUJ010017557">
    <property type="protein sequence ID" value="CAK0875801.1"/>
    <property type="molecule type" value="Genomic_DNA"/>
</dbReference>
<feature type="domain" description="Sodium/calcium exchanger membrane region" evidence="9">
    <location>
        <begin position="114"/>
        <end position="297"/>
    </location>
</feature>
<dbReference type="InterPro" id="IPR004837">
    <property type="entry name" value="NaCa_Exmemb"/>
</dbReference>
<dbReference type="InterPro" id="IPR004713">
    <property type="entry name" value="CaH_exchang"/>
</dbReference>
<dbReference type="InterPro" id="IPR044880">
    <property type="entry name" value="NCX_ion-bd_dom_sf"/>
</dbReference>
<gene>
    <name evidence="10" type="ORF">PCOR1329_LOCUS60373</name>
</gene>
<feature type="domain" description="Sodium/calcium exchanger membrane region" evidence="9">
    <location>
        <begin position="331"/>
        <end position="475"/>
    </location>
</feature>
<organism evidence="10 11">
    <name type="scientific">Prorocentrum cordatum</name>
    <dbReference type="NCBI Taxonomy" id="2364126"/>
    <lineage>
        <taxon>Eukaryota</taxon>
        <taxon>Sar</taxon>
        <taxon>Alveolata</taxon>
        <taxon>Dinophyceae</taxon>
        <taxon>Prorocentrales</taxon>
        <taxon>Prorocentraceae</taxon>
        <taxon>Prorocentrum</taxon>
    </lineage>
</organism>
<dbReference type="Gene3D" id="1.20.1420.30">
    <property type="entry name" value="NCX, central ion-binding region"/>
    <property type="match status" value="2"/>
</dbReference>
<feature type="transmembrane region" description="Helical" evidence="8">
    <location>
        <begin position="178"/>
        <end position="200"/>
    </location>
</feature>
<evidence type="ECO:0000256" key="8">
    <source>
        <dbReference type="SAM" id="Phobius"/>
    </source>
</evidence>
<feature type="transmembrane region" description="Helical" evidence="8">
    <location>
        <begin position="365"/>
        <end position="385"/>
    </location>
</feature>
<keyword evidence="5" id="KW-0406">Ion transport</keyword>
<feature type="transmembrane region" description="Helical" evidence="8">
    <location>
        <begin position="274"/>
        <end position="295"/>
    </location>
</feature>
<comment type="caution">
    <text evidence="10">The sequence shown here is derived from an EMBL/GenBank/DDBJ whole genome shotgun (WGS) entry which is preliminary data.</text>
</comment>
<feature type="transmembrane region" description="Helical" evidence="8">
    <location>
        <begin position="326"/>
        <end position="345"/>
    </location>
</feature>
<evidence type="ECO:0000256" key="5">
    <source>
        <dbReference type="ARBA" id="ARBA00023065"/>
    </source>
</evidence>
<evidence type="ECO:0000313" key="10">
    <source>
        <dbReference type="EMBL" id="CAK0875801.1"/>
    </source>
</evidence>